<dbReference type="AlphaFoldDB" id="A0A1I1IFM0"/>
<name>A0A1I1IFM0_9GAMM</name>
<reference evidence="5 6" key="1">
    <citation type="submission" date="2016-10" db="EMBL/GenBank/DDBJ databases">
        <authorList>
            <person name="de Groot N.N."/>
        </authorList>
    </citation>
    <scope>NUCLEOTIDE SEQUENCE [LARGE SCALE GENOMIC DNA]</scope>
    <source>
        <strain evidence="5 6">DSM 6059</strain>
    </source>
</reference>
<dbReference type="OrthoDB" id="370676at2"/>
<dbReference type="STRING" id="1123010.SAMN02745724_01457"/>
<dbReference type="Gene3D" id="3.40.190.10">
    <property type="entry name" value="Periplasmic binding protein-like II"/>
    <property type="match status" value="2"/>
</dbReference>
<dbReference type="InterPro" id="IPR001638">
    <property type="entry name" value="Solute-binding_3/MltF_N"/>
</dbReference>
<gene>
    <name evidence="5" type="ORF">SAMN02745724_01457</name>
</gene>
<dbReference type="PANTHER" id="PTHR35936:SF19">
    <property type="entry name" value="AMINO-ACID-BINDING PROTEIN YXEM-RELATED"/>
    <property type="match status" value="1"/>
</dbReference>
<feature type="domain" description="Solute-binding protein family 3/N-terminal" evidence="4">
    <location>
        <begin position="23"/>
        <end position="224"/>
    </location>
</feature>
<keyword evidence="2 3" id="KW-0732">Signal</keyword>
<evidence type="ECO:0000256" key="3">
    <source>
        <dbReference type="SAM" id="SignalP"/>
    </source>
</evidence>
<proteinExistence type="inferred from homology"/>
<dbReference type="EMBL" id="FOLO01000008">
    <property type="protein sequence ID" value="SFC34975.1"/>
    <property type="molecule type" value="Genomic_DNA"/>
</dbReference>
<feature type="signal peptide" evidence="3">
    <location>
        <begin position="1"/>
        <end position="19"/>
    </location>
</feature>
<comment type="similarity">
    <text evidence="1">Belongs to the bacterial solute-binding protein 3 family.</text>
</comment>
<dbReference type="SUPFAM" id="SSF53850">
    <property type="entry name" value="Periplasmic binding protein-like II"/>
    <property type="match status" value="1"/>
</dbReference>
<dbReference type="PANTHER" id="PTHR35936">
    <property type="entry name" value="MEMBRANE-BOUND LYTIC MUREIN TRANSGLYCOSYLASE F"/>
    <property type="match status" value="1"/>
</dbReference>
<feature type="chain" id="PRO_5011629461" evidence="3">
    <location>
        <begin position="20"/>
        <end position="234"/>
    </location>
</feature>
<evidence type="ECO:0000313" key="5">
    <source>
        <dbReference type="EMBL" id="SFC34975.1"/>
    </source>
</evidence>
<keyword evidence="6" id="KW-1185">Reference proteome</keyword>
<protein>
    <submittedName>
        <fullName evidence="5">Polar amino acid transport system substrate-binding protein</fullName>
    </submittedName>
</protein>
<sequence>MQKSILLFLSLLWASYSQAHDKNLVACIDDHPPYQYLSDKPHGIHISALEKLSNVLERHLKFEQSLNFARCVAMLKKGEVDIIAGLGKTEKRNKFAFYAPFKISDSLKVISKKGLKINTYSDFKGKIIGVSRGSVYFPRFDKDDSLDKISVQNAQIGFSLLLKDRIDLIMISPVMLETLKEEIKNAGLKVAPMALEEFRNKITFFGFSKLNKLNLSDKEIIYKVTTAYQQGIFK</sequence>
<accession>A0A1I1IFM0</accession>
<dbReference type="Pfam" id="PF00497">
    <property type="entry name" value="SBP_bac_3"/>
    <property type="match status" value="1"/>
</dbReference>
<dbReference type="Proteomes" id="UP000198862">
    <property type="component" value="Unassembled WGS sequence"/>
</dbReference>
<dbReference type="RefSeq" id="WP_091982320.1">
    <property type="nucleotide sequence ID" value="NZ_FOLO01000008.1"/>
</dbReference>
<evidence type="ECO:0000256" key="2">
    <source>
        <dbReference type="ARBA" id="ARBA00022729"/>
    </source>
</evidence>
<evidence type="ECO:0000259" key="4">
    <source>
        <dbReference type="SMART" id="SM00062"/>
    </source>
</evidence>
<dbReference type="SMART" id="SM00062">
    <property type="entry name" value="PBPb"/>
    <property type="match status" value="1"/>
</dbReference>
<evidence type="ECO:0000256" key="1">
    <source>
        <dbReference type="ARBA" id="ARBA00010333"/>
    </source>
</evidence>
<organism evidence="5 6">
    <name type="scientific">Pseudoalteromonas denitrificans DSM 6059</name>
    <dbReference type="NCBI Taxonomy" id="1123010"/>
    <lineage>
        <taxon>Bacteria</taxon>
        <taxon>Pseudomonadati</taxon>
        <taxon>Pseudomonadota</taxon>
        <taxon>Gammaproteobacteria</taxon>
        <taxon>Alteromonadales</taxon>
        <taxon>Pseudoalteromonadaceae</taxon>
        <taxon>Pseudoalteromonas</taxon>
    </lineage>
</organism>
<evidence type="ECO:0000313" key="6">
    <source>
        <dbReference type="Proteomes" id="UP000198862"/>
    </source>
</evidence>